<dbReference type="InterPro" id="IPR013154">
    <property type="entry name" value="ADH-like_N"/>
</dbReference>
<gene>
    <name evidence="2" type="ORF">LX12_002695</name>
</gene>
<accession>A0ABT1H4E9</accession>
<evidence type="ECO:0000313" key="3">
    <source>
        <dbReference type="Proteomes" id="UP001205740"/>
    </source>
</evidence>
<dbReference type="Pfam" id="PF08240">
    <property type="entry name" value="ADH_N"/>
    <property type="match status" value="1"/>
</dbReference>
<dbReference type="SMART" id="SM00829">
    <property type="entry name" value="PKS_ER"/>
    <property type="match status" value="1"/>
</dbReference>
<dbReference type="SUPFAM" id="SSF51735">
    <property type="entry name" value="NAD(P)-binding Rossmann-fold domains"/>
    <property type="match status" value="1"/>
</dbReference>
<dbReference type="Gene3D" id="3.40.50.720">
    <property type="entry name" value="NAD(P)-binding Rossmann-like Domain"/>
    <property type="match status" value="1"/>
</dbReference>
<evidence type="ECO:0000313" key="2">
    <source>
        <dbReference type="EMBL" id="MCP2161500.1"/>
    </source>
</evidence>
<proteinExistence type="predicted"/>
<keyword evidence="3" id="KW-1185">Reference proteome</keyword>
<name>A0ABT1H4E9_9NOCA</name>
<dbReference type="InterPro" id="IPR051397">
    <property type="entry name" value="Zn-ADH-like_protein"/>
</dbReference>
<dbReference type="CDD" id="cd08241">
    <property type="entry name" value="QOR1"/>
    <property type="match status" value="1"/>
</dbReference>
<dbReference type="Gene3D" id="3.90.180.10">
    <property type="entry name" value="Medium-chain alcohol dehydrogenases, catalytic domain"/>
    <property type="match status" value="1"/>
</dbReference>
<organism evidence="2 3">
    <name type="scientific">Williamsia serinedens</name>
    <dbReference type="NCBI Taxonomy" id="391736"/>
    <lineage>
        <taxon>Bacteria</taxon>
        <taxon>Bacillati</taxon>
        <taxon>Actinomycetota</taxon>
        <taxon>Actinomycetes</taxon>
        <taxon>Mycobacteriales</taxon>
        <taxon>Nocardiaceae</taxon>
        <taxon>Williamsia</taxon>
    </lineage>
</organism>
<dbReference type="InterPro" id="IPR020843">
    <property type="entry name" value="ER"/>
</dbReference>
<dbReference type="PANTHER" id="PTHR43677:SF4">
    <property type="entry name" value="QUINONE OXIDOREDUCTASE-LIKE PROTEIN 2"/>
    <property type="match status" value="1"/>
</dbReference>
<dbReference type="InterPro" id="IPR011032">
    <property type="entry name" value="GroES-like_sf"/>
</dbReference>
<dbReference type="InterPro" id="IPR036291">
    <property type="entry name" value="NAD(P)-bd_dom_sf"/>
</dbReference>
<feature type="domain" description="Enoyl reductase (ER)" evidence="1">
    <location>
        <begin position="14"/>
        <end position="322"/>
    </location>
</feature>
<dbReference type="InterPro" id="IPR013149">
    <property type="entry name" value="ADH-like_C"/>
</dbReference>
<dbReference type="PANTHER" id="PTHR43677">
    <property type="entry name" value="SHORT-CHAIN DEHYDROGENASE/REDUCTASE"/>
    <property type="match status" value="1"/>
</dbReference>
<reference evidence="2 3" key="1">
    <citation type="submission" date="2022-06" db="EMBL/GenBank/DDBJ databases">
        <title>Genomic Encyclopedia of Archaeal and Bacterial Type Strains, Phase II (KMG-II): from individual species to whole genera.</title>
        <authorList>
            <person name="Goeker M."/>
        </authorList>
    </citation>
    <scope>NUCLEOTIDE SEQUENCE [LARGE SCALE GENOMIC DNA]</scope>
    <source>
        <strain evidence="2 3">DSM 45037</strain>
    </source>
</reference>
<comment type="caution">
    <text evidence="2">The sequence shown here is derived from an EMBL/GenBank/DDBJ whole genome shotgun (WGS) entry which is preliminary data.</text>
</comment>
<evidence type="ECO:0000259" key="1">
    <source>
        <dbReference type="SMART" id="SM00829"/>
    </source>
</evidence>
<dbReference type="EMBL" id="JAMTCG010000004">
    <property type="protein sequence ID" value="MCP2161500.1"/>
    <property type="molecule type" value="Genomic_DNA"/>
</dbReference>
<dbReference type="Proteomes" id="UP001205740">
    <property type="component" value="Unassembled WGS sequence"/>
</dbReference>
<sequence length="326" mass="34258">MTGVKAQILTAETGPDALELRDVDDPTPTDEQLLVDIRSCGVCFPDLLMSQGKYQMRVPVPFTPGTEVAGVVASAPASSRFSEGDRVVVTSLIGGFAERVAAVDSQVLPLPDDLSFDEGAALGINFQTALFALDTRAQLQPGETVGVLGAAGGVGVATIAVAKALGARVIAIVHREGAQDMLREVGADEVVPLREGWGDRVKELTGGGLDVLIDPVGGEVFDEALRQVAPDGRFVVVGFAAGGIPSVKLNRVLFRNISVVGAAWGEYVRTHPDLPEQLHERLSAMVAEKGLRPPVNVTYPLSDLPQALQDLADGKILGKAVIRISE</sequence>
<dbReference type="SUPFAM" id="SSF50129">
    <property type="entry name" value="GroES-like"/>
    <property type="match status" value="1"/>
</dbReference>
<protein>
    <submittedName>
        <fullName evidence="2">NADPH2:quinone reductase</fullName>
    </submittedName>
</protein>
<dbReference type="Pfam" id="PF00107">
    <property type="entry name" value="ADH_zinc_N"/>
    <property type="match status" value="1"/>
</dbReference>